<evidence type="ECO:0000313" key="2">
    <source>
        <dbReference type="Proteomes" id="UP000319004"/>
    </source>
</evidence>
<evidence type="ECO:0000313" key="1">
    <source>
        <dbReference type="EMBL" id="QDV42251.1"/>
    </source>
</evidence>
<dbReference type="Proteomes" id="UP000319004">
    <property type="component" value="Chromosome"/>
</dbReference>
<accession>A0A518HN14</accession>
<sequence length="307" mass="35154">MHDVQWGRQVEVQTLPEWPHRLGEGKRGHPGALARRVENSHKRLLAALRRSIIWKIAINSLGQTGAKQMLDVDDLVRLWAIRREMLQAIADYNLKMAQTRTEIWRSFQAQHVAGALLLYKRQILQSQKEHKKHMAALRKQVRTLNRHRNIHYSSAASLSVYPSAAQLSPPSITRLWSSLIYIGSRSPLVPPDARLYTEIPESLRSPENYFSPSRNQSPTEQPPDHIRRVAELAGWLRTWNMVPLGGTPADQLFEDLIQTYIRSARESGARVQTQAESIRSRTNELNTEFFKQNLEIPRSLGIGTAKK</sequence>
<organism evidence="1 2">
    <name type="scientific">Stieleria neptunia</name>
    <dbReference type="NCBI Taxonomy" id="2527979"/>
    <lineage>
        <taxon>Bacteria</taxon>
        <taxon>Pseudomonadati</taxon>
        <taxon>Planctomycetota</taxon>
        <taxon>Planctomycetia</taxon>
        <taxon>Pirellulales</taxon>
        <taxon>Pirellulaceae</taxon>
        <taxon>Stieleria</taxon>
    </lineage>
</organism>
<dbReference type="EMBL" id="CP037423">
    <property type="protein sequence ID" value="QDV42251.1"/>
    <property type="molecule type" value="Genomic_DNA"/>
</dbReference>
<protein>
    <submittedName>
        <fullName evidence="1">Uncharacterized protein</fullName>
    </submittedName>
</protein>
<dbReference type="AlphaFoldDB" id="A0A518HN14"/>
<reference evidence="1 2" key="1">
    <citation type="submission" date="2019-03" db="EMBL/GenBank/DDBJ databases">
        <title>Deep-cultivation of Planctomycetes and their phenomic and genomic characterization uncovers novel biology.</title>
        <authorList>
            <person name="Wiegand S."/>
            <person name="Jogler M."/>
            <person name="Boedeker C."/>
            <person name="Pinto D."/>
            <person name="Vollmers J."/>
            <person name="Rivas-Marin E."/>
            <person name="Kohn T."/>
            <person name="Peeters S.H."/>
            <person name="Heuer A."/>
            <person name="Rast P."/>
            <person name="Oberbeckmann S."/>
            <person name="Bunk B."/>
            <person name="Jeske O."/>
            <person name="Meyerdierks A."/>
            <person name="Storesund J.E."/>
            <person name="Kallscheuer N."/>
            <person name="Luecker S."/>
            <person name="Lage O.M."/>
            <person name="Pohl T."/>
            <person name="Merkel B.J."/>
            <person name="Hornburger P."/>
            <person name="Mueller R.-W."/>
            <person name="Bruemmer F."/>
            <person name="Labrenz M."/>
            <person name="Spormann A.M."/>
            <person name="Op den Camp H."/>
            <person name="Overmann J."/>
            <person name="Amann R."/>
            <person name="Jetten M.S.M."/>
            <person name="Mascher T."/>
            <person name="Medema M.H."/>
            <person name="Devos D.P."/>
            <person name="Kaster A.-K."/>
            <person name="Ovreas L."/>
            <person name="Rohde M."/>
            <person name="Galperin M.Y."/>
            <person name="Jogler C."/>
        </authorList>
    </citation>
    <scope>NUCLEOTIDE SEQUENCE [LARGE SCALE GENOMIC DNA]</scope>
    <source>
        <strain evidence="1 2">Enr13</strain>
    </source>
</reference>
<dbReference type="KEGG" id="snep:Enr13x_20960"/>
<name>A0A518HN14_9BACT</name>
<gene>
    <name evidence="1" type="ORF">Enr13x_20960</name>
</gene>
<keyword evidence="2" id="KW-1185">Reference proteome</keyword>
<proteinExistence type="predicted"/>